<gene>
    <name evidence="2" type="ORF">niasHT_033819</name>
</gene>
<accession>A0ABD2J7E3</accession>
<dbReference type="InterPro" id="IPR002083">
    <property type="entry name" value="MATH/TRAF_dom"/>
</dbReference>
<dbReference type="Proteomes" id="UP001620626">
    <property type="component" value="Unassembled WGS sequence"/>
</dbReference>
<dbReference type="Gene3D" id="2.60.210.10">
    <property type="entry name" value="Apoptosis, Tumor Necrosis Factor Receptor Associated Protein 2, Chain A"/>
    <property type="match status" value="1"/>
</dbReference>
<protein>
    <recommendedName>
        <fullName evidence="1">MATH domain-containing protein</fullName>
    </recommendedName>
</protein>
<evidence type="ECO:0000313" key="2">
    <source>
        <dbReference type="EMBL" id="KAL3086516.1"/>
    </source>
</evidence>
<dbReference type="SUPFAM" id="SSF49599">
    <property type="entry name" value="TRAF domain-like"/>
    <property type="match status" value="1"/>
</dbReference>
<dbReference type="AlphaFoldDB" id="A0ABD2J7E3"/>
<proteinExistence type="predicted"/>
<evidence type="ECO:0000259" key="1">
    <source>
        <dbReference type="Pfam" id="PF22486"/>
    </source>
</evidence>
<reference evidence="2 3" key="1">
    <citation type="submission" date="2024-10" db="EMBL/GenBank/DDBJ databases">
        <authorList>
            <person name="Kim D."/>
        </authorList>
    </citation>
    <scope>NUCLEOTIDE SEQUENCE [LARGE SCALE GENOMIC DNA]</scope>
    <source>
        <strain evidence="2">BH-2024</strain>
    </source>
</reference>
<dbReference type="Pfam" id="PF22486">
    <property type="entry name" value="MATH_2"/>
    <property type="match status" value="1"/>
</dbReference>
<feature type="domain" description="MATH" evidence="1">
    <location>
        <begin position="69"/>
        <end position="149"/>
    </location>
</feature>
<sequence>MFGPALFTIRFTLLTKKEIWETIVPSGVLTADEVIGVEQYHNHANGIKEGIPYTLRFPTHRRFWAFGTITMDIENVSEFAREEVESSRLSETVYINGVPWKIWAQIKTKNESTDNNEKWLGISLLCDAPKEAENWSCKCSAIIRIVSQKCAQFTAKR</sequence>
<dbReference type="InterPro" id="IPR008974">
    <property type="entry name" value="TRAF-like"/>
</dbReference>
<organism evidence="2 3">
    <name type="scientific">Heterodera trifolii</name>
    <dbReference type="NCBI Taxonomy" id="157864"/>
    <lineage>
        <taxon>Eukaryota</taxon>
        <taxon>Metazoa</taxon>
        <taxon>Ecdysozoa</taxon>
        <taxon>Nematoda</taxon>
        <taxon>Chromadorea</taxon>
        <taxon>Rhabditida</taxon>
        <taxon>Tylenchina</taxon>
        <taxon>Tylenchomorpha</taxon>
        <taxon>Tylenchoidea</taxon>
        <taxon>Heteroderidae</taxon>
        <taxon>Heteroderinae</taxon>
        <taxon>Heterodera</taxon>
    </lineage>
</organism>
<evidence type="ECO:0000313" key="3">
    <source>
        <dbReference type="Proteomes" id="UP001620626"/>
    </source>
</evidence>
<name>A0ABD2J7E3_9BILA</name>
<comment type="caution">
    <text evidence="2">The sequence shown here is derived from an EMBL/GenBank/DDBJ whole genome shotgun (WGS) entry which is preliminary data.</text>
</comment>
<dbReference type="EMBL" id="JBICBT010001039">
    <property type="protein sequence ID" value="KAL3086516.1"/>
    <property type="molecule type" value="Genomic_DNA"/>
</dbReference>
<keyword evidence="3" id="KW-1185">Reference proteome</keyword>